<evidence type="ECO:0000313" key="3">
    <source>
        <dbReference type="Proteomes" id="UP000269721"/>
    </source>
</evidence>
<name>A0A4V1ISK1_9FUNG</name>
<keyword evidence="3" id="KW-1185">Reference proteome</keyword>
<sequence length="172" mass="18210">MYLVVGAPGLMSSDHSMRTLSGGGQVTGPEQSGEPRVKMEVRIGNGGFQERSGRRVVSSDHSVQSVMLLECLLYQTRKGDPKIADECGLRDLGVAENDSETRLPEQLKPQKDPREIEITYLVLDLDGLRSNQGIAAVAVAGNLFVTSSRAGRLLGPGVLGQCSLNGGTKGSG</sequence>
<reference evidence="3" key="1">
    <citation type="journal article" date="2018" name="Nat. Microbiol.">
        <title>Leveraging single-cell genomics to expand the fungal tree of life.</title>
        <authorList>
            <person name="Ahrendt S.R."/>
            <person name="Quandt C.A."/>
            <person name="Ciobanu D."/>
            <person name="Clum A."/>
            <person name="Salamov A."/>
            <person name="Andreopoulos B."/>
            <person name="Cheng J.F."/>
            <person name="Woyke T."/>
            <person name="Pelin A."/>
            <person name="Henrissat B."/>
            <person name="Reynolds N.K."/>
            <person name="Benny G.L."/>
            <person name="Smith M.E."/>
            <person name="James T.Y."/>
            <person name="Grigoriev I.V."/>
        </authorList>
    </citation>
    <scope>NUCLEOTIDE SEQUENCE [LARGE SCALE GENOMIC DNA]</scope>
</reference>
<gene>
    <name evidence="2" type="ORF">BDK51DRAFT_25820</name>
</gene>
<accession>A0A4V1ISK1</accession>
<feature type="region of interest" description="Disordered" evidence="1">
    <location>
        <begin position="13"/>
        <end position="35"/>
    </location>
</feature>
<evidence type="ECO:0000313" key="2">
    <source>
        <dbReference type="EMBL" id="RKO93837.1"/>
    </source>
</evidence>
<proteinExistence type="predicted"/>
<evidence type="ECO:0000256" key="1">
    <source>
        <dbReference type="SAM" id="MobiDB-lite"/>
    </source>
</evidence>
<dbReference type="AlphaFoldDB" id="A0A4V1ISK1"/>
<organism evidence="2 3">
    <name type="scientific">Blyttiomyces helicus</name>
    <dbReference type="NCBI Taxonomy" id="388810"/>
    <lineage>
        <taxon>Eukaryota</taxon>
        <taxon>Fungi</taxon>
        <taxon>Fungi incertae sedis</taxon>
        <taxon>Chytridiomycota</taxon>
        <taxon>Chytridiomycota incertae sedis</taxon>
        <taxon>Chytridiomycetes</taxon>
        <taxon>Chytridiomycetes incertae sedis</taxon>
        <taxon>Blyttiomyces</taxon>
    </lineage>
</organism>
<dbReference type="EMBL" id="KZ994100">
    <property type="protein sequence ID" value="RKO93837.1"/>
    <property type="molecule type" value="Genomic_DNA"/>
</dbReference>
<protein>
    <submittedName>
        <fullName evidence="2">Uncharacterized protein</fullName>
    </submittedName>
</protein>
<dbReference type="Proteomes" id="UP000269721">
    <property type="component" value="Unassembled WGS sequence"/>
</dbReference>